<dbReference type="InterPro" id="IPR029058">
    <property type="entry name" value="AB_hydrolase_fold"/>
</dbReference>
<dbReference type="HOGENOM" id="CLU_046066_3_0_11"/>
<dbReference type="AlphaFoldDB" id="D3PXD2"/>
<dbReference type="SUPFAM" id="SSF53474">
    <property type="entry name" value="alpha/beta-Hydrolases"/>
    <property type="match status" value="1"/>
</dbReference>
<dbReference type="ESTHER" id="stanl-d3pxd2">
    <property type="family name" value="HNLyase_Bact"/>
</dbReference>
<dbReference type="PANTHER" id="PTHR10992">
    <property type="entry name" value="METHYLESTERASE FAMILY MEMBER"/>
    <property type="match status" value="1"/>
</dbReference>
<dbReference type="EMBL" id="CP001778">
    <property type="protein sequence ID" value="ADD41395.1"/>
    <property type="molecule type" value="Genomic_DNA"/>
</dbReference>
<dbReference type="KEGG" id="sna:Snas_1695"/>
<keyword evidence="2" id="KW-0378">Hydrolase</keyword>
<feature type="domain" description="AB hydrolase-1" evidence="1">
    <location>
        <begin position="20"/>
        <end position="268"/>
    </location>
</feature>
<dbReference type="Proteomes" id="UP000000844">
    <property type="component" value="Chromosome"/>
</dbReference>
<name>D3PXD2_STANL</name>
<evidence type="ECO:0000313" key="3">
    <source>
        <dbReference type="Proteomes" id="UP000000844"/>
    </source>
</evidence>
<proteinExistence type="predicted"/>
<reference evidence="2 3" key="1">
    <citation type="journal article" date="2009" name="Stand. Genomic Sci.">
        <title>Complete genome sequence of Stackebrandtia nassauensis type strain (LLR-40K-21).</title>
        <authorList>
            <person name="Munk C."/>
            <person name="Lapidus A."/>
            <person name="Copeland A."/>
            <person name="Jando M."/>
            <person name="Mayilraj S."/>
            <person name="Glavina Del Rio T."/>
            <person name="Nolan M."/>
            <person name="Chen F."/>
            <person name="Lucas S."/>
            <person name="Tice H."/>
            <person name="Cheng J.F."/>
            <person name="Han C."/>
            <person name="Detter J.C."/>
            <person name="Bruce D."/>
            <person name="Goodwin L."/>
            <person name="Chain P."/>
            <person name="Pitluck S."/>
            <person name="Goker M."/>
            <person name="Ovchinikova G."/>
            <person name="Pati A."/>
            <person name="Ivanova N."/>
            <person name="Mavromatis K."/>
            <person name="Chen A."/>
            <person name="Palaniappan K."/>
            <person name="Land M."/>
            <person name="Hauser L."/>
            <person name="Chang Y.J."/>
            <person name="Jeffries C.D."/>
            <person name="Bristow J."/>
            <person name="Eisen J.A."/>
            <person name="Markowitz V."/>
            <person name="Hugenholtz P."/>
            <person name="Kyrpides N.C."/>
            <person name="Klenk H.P."/>
        </authorList>
    </citation>
    <scope>NUCLEOTIDE SEQUENCE [LARGE SCALE GENOMIC DNA]</scope>
    <source>
        <strain evidence="3">DSM 44728 / CIP 108903 / NRRL B-16338 / NBRC 102104 / LLR-40K-21</strain>
    </source>
</reference>
<dbReference type="OrthoDB" id="3827413at2"/>
<keyword evidence="3" id="KW-1185">Reference proteome</keyword>
<dbReference type="Gene3D" id="3.40.50.1820">
    <property type="entry name" value="alpha/beta hydrolase"/>
    <property type="match status" value="1"/>
</dbReference>
<dbReference type="Pfam" id="PF12697">
    <property type="entry name" value="Abhydrolase_6"/>
    <property type="match status" value="1"/>
</dbReference>
<dbReference type="PANTHER" id="PTHR10992:SF1086">
    <property type="entry name" value="AB HYDROLASE-1 DOMAIN-CONTAINING PROTEIN"/>
    <property type="match status" value="1"/>
</dbReference>
<dbReference type="STRING" id="446470.Snas_1695"/>
<accession>D3PXD2</accession>
<protein>
    <submittedName>
        <fullName evidence="2">Alpha/beta hydrolase fold protein</fullName>
    </submittedName>
</protein>
<evidence type="ECO:0000259" key="1">
    <source>
        <dbReference type="Pfam" id="PF12697"/>
    </source>
</evidence>
<dbReference type="InterPro" id="IPR000073">
    <property type="entry name" value="AB_hydrolase_1"/>
</dbReference>
<dbReference type="InterPro" id="IPR045889">
    <property type="entry name" value="MES/HNL"/>
</dbReference>
<dbReference type="GO" id="GO:0016787">
    <property type="term" value="F:hydrolase activity"/>
    <property type="evidence" value="ECO:0007669"/>
    <property type="project" value="UniProtKB-KW"/>
</dbReference>
<organism evidence="2 3">
    <name type="scientific">Stackebrandtia nassauensis (strain DSM 44728 / CIP 108903 / NRRL B-16338 / NBRC 102104 / LLR-40K-21)</name>
    <dbReference type="NCBI Taxonomy" id="446470"/>
    <lineage>
        <taxon>Bacteria</taxon>
        <taxon>Bacillati</taxon>
        <taxon>Actinomycetota</taxon>
        <taxon>Actinomycetes</taxon>
        <taxon>Glycomycetales</taxon>
        <taxon>Glycomycetaceae</taxon>
        <taxon>Stackebrandtia</taxon>
    </lineage>
</organism>
<gene>
    <name evidence="2" type="ordered locus">Snas_1695</name>
</gene>
<dbReference type="eggNOG" id="COG2267">
    <property type="taxonomic scope" value="Bacteria"/>
</dbReference>
<sequence length="292" mass="31590">MAATATGVALADDKRPKTYVFVHGTNSYSGFWTPYARELQYRGHRCIAVDQPYHGAGAYIPESYQSQDLEALATEPTPLGEIGLDDFAAHVEKSVRRAAKWGPVVLVGHSMGGASLSRVGDAVPELIAHLCYMAAYCCSTALPTIEECMTAPESETAILPEGVVIGDPEVLGVNRYNFLGASAEDLRMLKEMAWGDNSDASFRAGLLSMQPDESALVPAQRAVGGAEGWGGIRRTYLRFGADRLITPELQDRMIAEADDLTPDNRFRVHDFDAPHFGPEDVSDIVDVLAGLE</sequence>
<dbReference type="RefSeq" id="WP_013016966.1">
    <property type="nucleotide sequence ID" value="NC_013947.1"/>
</dbReference>
<evidence type="ECO:0000313" key="2">
    <source>
        <dbReference type="EMBL" id="ADD41395.1"/>
    </source>
</evidence>